<evidence type="ECO:0000259" key="1">
    <source>
        <dbReference type="Pfam" id="PF04069"/>
    </source>
</evidence>
<dbReference type="Proteomes" id="UP001055093">
    <property type="component" value="Unassembled WGS sequence"/>
</dbReference>
<dbReference type="Pfam" id="PF04069">
    <property type="entry name" value="OpuAC"/>
    <property type="match status" value="1"/>
</dbReference>
<feature type="domain" description="ABC-type glycine betaine transport system substrate-binding" evidence="1">
    <location>
        <begin position="3"/>
        <end position="225"/>
    </location>
</feature>
<gene>
    <name evidence="2" type="primary">osmX</name>
    <name evidence="2" type="ORF">BGCPKDLD_2634</name>
</gene>
<dbReference type="InterPro" id="IPR007210">
    <property type="entry name" value="ABC_Gly_betaine_transp_sub-bd"/>
</dbReference>
<evidence type="ECO:0000313" key="3">
    <source>
        <dbReference type="Proteomes" id="UP001055093"/>
    </source>
</evidence>
<accession>A0ABQ4UXB8</accession>
<protein>
    <submittedName>
        <fullName evidence="2">Osmoprotectant-binding protein OsmX</fullName>
    </submittedName>
</protein>
<reference evidence="2" key="1">
    <citation type="journal article" date="2021" name="Front. Microbiol.">
        <title>Comprehensive Comparative Genomics and Phenotyping of Methylobacterium Species.</title>
        <authorList>
            <person name="Alessa O."/>
            <person name="Ogura Y."/>
            <person name="Fujitani Y."/>
            <person name="Takami H."/>
            <person name="Hayashi T."/>
            <person name="Sahin N."/>
            <person name="Tani A."/>
        </authorList>
    </citation>
    <scope>NUCLEOTIDE SEQUENCE</scope>
    <source>
        <strain evidence="2">DSM 14458</strain>
    </source>
</reference>
<proteinExistence type="predicted"/>
<dbReference type="EMBL" id="BPRE01000007">
    <property type="protein sequence ID" value="GJE76043.1"/>
    <property type="molecule type" value="Genomic_DNA"/>
</dbReference>
<dbReference type="Gene3D" id="3.40.190.10">
    <property type="entry name" value="Periplasmic binding protein-like II"/>
    <property type="match status" value="1"/>
</dbReference>
<dbReference type="SUPFAM" id="SSF53850">
    <property type="entry name" value="Periplasmic binding protein-like II"/>
    <property type="match status" value="1"/>
</dbReference>
<keyword evidence="3" id="KW-1185">Reference proteome</keyword>
<organism evidence="2 3">
    <name type="scientific">Methylorubrum suomiense</name>
    <dbReference type="NCBI Taxonomy" id="144191"/>
    <lineage>
        <taxon>Bacteria</taxon>
        <taxon>Pseudomonadati</taxon>
        <taxon>Pseudomonadota</taxon>
        <taxon>Alphaproteobacteria</taxon>
        <taxon>Hyphomicrobiales</taxon>
        <taxon>Methylobacteriaceae</taxon>
        <taxon>Methylorubrum</taxon>
    </lineage>
</organism>
<name>A0ABQ4UXB8_9HYPH</name>
<sequence length="234" mass="26571">MHAHMRARRGDIYWEYTTTRLSLVYGDRANYDKGAAYARLRELDLSIGYTWLRPTDINNTYALAMRTQSSEVLKIATISELFAAIGRGTNLIVGINKEFAERPDGLEPLERTYGSHFPREIVRQVDTDYIYQALRISGVDVGVVFSTDGRISGYDLQILRDDRGFFFNYFLAPIIKTETAQAHPTLVQILEALSSKLDSATITRLNAEVDVKRRLIRDVAAEFLRDSGLIQGNR</sequence>
<reference evidence="2" key="2">
    <citation type="submission" date="2021-08" db="EMBL/GenBank/DDBJ databases">
        <authorList>
            <person name="Tani A."/>
            <person name="Ola A."/>
            <person name="Ogura Y."/>
            <person name="Katsura K."/>
            <person name="Hayashi T."/>
        </authorList>
    </citation>
    <scope>NUCLEOTIDE SEQUENCE</scope>
    <source>
        <strain evidence="2">DSM 14458</strain>
    </source>
</reference>
<comment type="caution">
    <text evidence="2">The sequence shown here is derived from an EMBL/GenBank/DDBJ whole genome shotgun (WGS) entry which is preliminary data.</text>
</comment>
<evidence type="ECO:0000313" key="2">
    <source>
        <dbReference type="EMBL" id="GJE76043.1"/>
    </source>
</evidence>
<dbReference type="Gene3D" id="3.40.190.120">
    <property type="entry name" value="Osmoprotection protein (prox), domain 2"/>
    <property type="match status" value="1"/>
</dbReference>